<feature type="region of interest" description="Disordered" evidence="1">
    <location>
        <begin position="26"/>
        <end position="50"/>
    </location>
</feature>
<reference evidence="2 3" key="1">
    <citation type="journal article" date="2020" name="Mol. Biol. Evol.">
        <title>Distinct Expression and Methylation Patterns for Genes with Different Fates following a Single Whole-Genome Duplication in Flowering Plants.</title>
        <authorList>
            <person name="Shi T."/>
            <person name="Rahmani R.S."/>
            <person name="Gugger P.F."/>
            <person name="Wang M."/>
            <person name="Li H."/>
            <person name="Zhang Y."/>
            <person name="Li Z."/>
            <person name="Wang Q."/>
            <person name="Van de Peer Y."/>
            <person name="Marchal K."/>
            <person name="Chen J."/>
        </authorList>
    </citation>
    <scope>NUCLEOTIDE SEQUENCE [LARGE SCALE GENOMIC DNA]</scope>
    <source>
        <tissue evidence="2">Leaf</tissue>
    </source>
</reference>
<dbReference type="Proteomes" id="UP000607653">
    <property type="component" value="Unassembled WGS sequence"/>
</dbReference>
<protein>
    <submittedName>
        <fullName evidence="2">Uncharacterized protein</fullName>
    </submittedName>
</protein>
<keyword evidence="3" id="KW-1185">Reference proteome</keyword>
<dbReference type="AlphaFoldDB" id="A0A822YSY8"/>
<evidence type="ECO:0000313" key="2">
    <source>
        <dbReference type="EMBL" id="DAD32338.1"/>
    </source>
</evidence>
<name>A0A822YSY8_NELNU</name>
<dbReference type="EMBL" id="DUZY01000003">
    <property type="protein sequence ID" value="DAD32338.1"/>
    <property type="molecule type" value="Genomic_DNA"/>
</dbReference>
<evidence type="ECO:0000256" key="1">
    <source>
        <dbReference type="SAM" id="MobiDB-lite"/>
    </source>
</evidence>
<evidence type="ECO:0000313" key="3">
    <source>
        <dbReference type="Proteomes" id="UP000607653"/>
    </source>
</evidence>
<comment type="caution">
    <text evidence="2">The sequence shown here is derived from an EMBL/GenBank/DDBJ whole genome shotgun (WGS) entry which is preliminary data.</text>
</comment>
<feature type="compositionally biased region" description="Low complexity" evidence="1">
    <location>
        <begin position="32"/>
        <end position="43"/>
    </location>
</feature>
<organism evidence="2 3">
    <name type="scientific">Nelumbo nucifera</name>
    <name type="common">Sacred lotus</name>
    <dbReference type="NCBI Taxonomy" id="4432"/>
    <lineage>
        <taxon>Eukaryota</taxon>
        <taxon>Viridiplantae</taxon>
        <taxon>Streptophyta</taxon>
        <taxon>Embryophyta</taxon>
        <taxon>Tracheophyta</taxon>
        <taxon>Spermatophyta</taxon>
        <taxon>Magnoliopsida</taxon>
        <taxon>Proteales</taxon>
        <taxon>Nelumbonaceae</taxon>
        <taxon>Nelumbo</taxon>
    </lineage>
</organism>
<gene>
    <name evidence="2" type="ORF">HUJ06_011189</name>
</gene>
<sequence length="50" mass="5115">MVVPVPALPASFPETTASSVEIQELRDEEMQGSDSSPPDTSGGAALSVEP</sequence>
<accession>A0A822YSY8</accession>
<proteinExistence type="predicted"/>